<comment type="caution">
    <text evidence="2">The sequence shown here is derived from an EMBL/GenBank/DDBJ whole genome shotgun (WGS) entry which is preliminary data.</text>
</comment>
<evidence type="ECO:0000313" key="3">
    <source>
        <dbReference type="Proteomes" id="UP000326169"/>
    </source>
</evidence>
<dbReference type="InterPro" id="IPR045361">
    <property type="entry name" value="CIS_tube_prot_N"/>
</dbReference>
<dbReference type="GeneID" id="301684321"/>
<evidence type="ECO:0000313" key="2">
    <source>
        <dbReference type="EMBL" id="GCE95473.1"/>
    </source>
</evidence>
<reference evidence="2 3" key="1">
    <citation type="journal article" date="2019" name="J Genomics">
        <title>The Draft Genome of a Hydrogen-producing Cyanobacterium, Arthrospira platensis NIES-46.</title>
        <authorList>
            <person name="Suzuki S."/>
            <person name="Yamaguchi H."/>
            <person name="Kawachi M."/>
        </authorList>
    </citation>
    <scope>NUCLEOTIDE SEQUENCE [LARGE SCALE GENOMIC DNA]</scope>
    <source>
        <strain evidence="2 3">NIES-46</strain>
    </source>
</reference>
<organism evidence="2 3">
    <name type="scientific">Limnospira platensis NIES-46</name>
    <dbReference type="NCBI Taxonomy" id="1236695"/>
    <lineage>
        <taxon>Bacteria</taxon>
        <taxon>Bacillati</taxon>
        <taxon>Cyanobacteriota</taxon>
        <taxon>Cyanophyceae</taxon>
        <taxon>Oscillatoriophycideae</taxon>
        <taxon>Oscillatoriales</taxon>
        <taxon>Sirenicapillariaceae</taxon>
        <taxon>Limnospira</taxon>
    </lineage>
</organism>
<name>A0A5M3T6Z7_LIMPL</name>
<dbReference type="RefSeq" id="WP_006618120.1">
    <property type="nucleotide sequence ID" value="NZ_BIMW01000132.1"/>
</dbReference>
<dbReference type="Pfam" id="PF19266">
    <property type="entry name" value="CIS_tube"/>
    <property type="match status" value="1"/>
</dbReference>
<accession>A0A5M3T6Z7</accession>
<sequence length="280" mass="31147">MTQGNSWLSNLAKDVATSTADIALLKGAAIYDKTRDQQYLSLERKKEDAASSLYQRSEFKSGKLVKAALIPRSGEGANIIRFQFNPTDLQLSRSVSIEDIKGARTSRGLPKVNFGFVEPYQLTLTDLVFDTYETGENVLNQIKPILDAVDFSSFKDPFAKEQGYSERLVKASVTNTVIQSAVSSLSSNLLGVNANAMELAEYGGGDIATQALELRRPPVYYLIWGDKNYMRCMVESLDYKLTMFKPDGTPVRARVTIKLKEVDLGVADRSFSERRKIISK</sequence>
<dbReference type="EMBL" id="BIMW01000132">
    <property type="protein sequence ID" value="GCE95473.1"/>
    <property type="molecule type" value="Genomic_DNA"/>
</dbReference>
<protein>
    <recommendedName>
        <fullName evidence="1">Contractile injection system tube protein N-terminal domain-containing protein</fullName>
    </recommendedName>
</protein>
<gene>
    <name evidence="2" type="ORF">NIES46_35380</name>
</gene>
<proteinExistence type="predicted"/>
<keyword evidence="3" id="KW-1185">Reference proteome</keyword>
<dbReference type="Proteomes" id="UP000326169">
    <property type="component" value="Unassembled WGS sequence"/>
</dbReference>
<feature type="domain" description="Contractile injection system tube protein N-terminal" evidence="1">
    <location>
        <begin position="213"/>
        <end position="261"/>
    </location>
</feature>
<evidence type="ECO:0000259" key="1">
    <source>
        <dbReference type="Pfam" id="PF19266"/>
    </source>
</evidence>